<dbReference type="InParanoid" id="O16874"/>
<dbReference type="eggNOG" id="ENOG502TJED">
    <property type="taxonomic scope" value="Eukaryota"/>
</dbReference>
<dbReference type="AlphaFoldDB" id="O16874"/>
<dbReference type="PANTHER" id="PTHR22989">
    <property type="entry name" value="UNCHARACTERIZED DUF13 C.ELEGANS"/>
    <property type="match status" value="1"/>
</dbReference>
<dbReference type="Proteomes" id="UP000001940">
    <property type="component" value="Chromosome V"/>
</dbReference>
<protein>
    <submittedName>
        <fullName evidence="3">Methyltransferase FkbM domain-containing protein</fullName>
    </submittedName>
</protein>
<dbReference type="WormBase" id="C13A2.4">
    <property type="protein sequence ID" value="CE41981"/>
    <property type="gene ID" value="WBGene00015721"/>
</dbReference>
<dbReference type="GeneID" id="182552"/>
<dbReference type="RefSeq" id="NP_504850.2">
    <property type="nucleotide sequence ID" value="NM_072449.6"/>
</dbReference>
<keyword evidence="3" id="KW-0808">Transferase</keyword>
<dbReference type="Pfam" id="PF05050">
    <property type="entry name" value="Methyltransf_21"/>
    <property type="match status" value="1"/>
</dbReference>
<dbReference type="KEGG" id="cel:CELE_C13A2.4"/>
<keyword evidence="1" id="KW-1133">Transmembrane helix</keyword>
<dbReference type="GO" id="GO:0032259">
    <property type="term" value="P:methylation"/>
    <property type="evidence" value="ECO:0007669"/>
    <property type="project" value="UniProtKB-KW"/>
</dbReference>
<proteinExistence type="predicted"/>
<keyword evidence="4" id="KW-1185">Reference proteome</keyword>
<name>O16874_CAEEL</name>
<keyword evidence="3" id="KW-0489">Methyltransferase</keyword>
<reference evidence="3 4" key="1">
    <citation type="journal article" date="1998" name="Science">
        <title>Genome sequence of the nematode C. elegans: a platform for investigating biology.</title>
        <authorList>
            <consortium name="The C. elegans sequencing consortium"/>
            <person name="Sulson J.E."/>
            <person name="Waterston R."/>
        </authorList>
    </citation>
    <scope>NUCLEOTIDE SEQUENCE [LARGE SCALE GENOMIC DNA]</scope>
    <source>
        <strain evidence="3 4">Bristol N2</strain>
    </source>
</reference>
<dbReference type="CTD" id="182552"/>
<evidence type="ECO:0000313" key="5">
    <source>
        <dbReference type="WormBase" id="C13A2.4"/>
    </source>
</evidence>
<dbReference type="HOGENOM" id="CLU_054633_2_0_1"/>
<dbReference type="STRING" id="6239.C13A2.4.2"/>
<evidence type="ECO:0000313" key="4">
    <source>
        <dbReference type="Proteomes" id="UP000001940"/>
    </source>
</evidence>
<dbReference type="AGR" id="WB:WBGene00015721"/>
<keyword evidence="1" id="KW-0472">Membrane</keyword>
<feature type="domain" description="Methyltransferase FkbM" evidence="2">
    <location>
        <begin position="74"/>
        <end position="269"/>
    </location>
</feature>
<gene>
    <name evidence="3 5" type="ORF">C13A2.4</name>
    <name evidence="3" type="ORF">CELE_C13A2.4</name>
</gene>
<feature type="transmembrane region" description="Helical" evidence="1">
    <location>
        <begin position="7"/>
        <end position="24"/>
    </location>
</feature>
<evidence type="ECO:0000259" key="2">
    <source>
        <dbReference type="Pfam" id="PF05050"/>
    </source>
</evidence>
<dbReference type="PANTHER" id="PTHR22989:SF7">
    <property type="entry name" value="METHYLTRANSFERASE FKBM DOMAIN-CONTAINING PROTEIN"/>
    <property type="match status" value="1"/>
</dbReference>
<organism evidence="3 4">
    <name type="scientific">Caenorhabditis elegans</name>
    <dbReference type="NCBI Taxonomy" id="6239"/>
    <lineage>
        <taxon>Eukaryota</taxon>
        <taxon>Metazoa</taxon>
        <taxon>Ecdysozoa</taxon>
        <taxon>Nematoda</taxon>
        <taxon>Chromadorea</taxon>
        <taxon>Rhabditida</taxon>
        <taxon>Rhabditina</taxon>
        <taxon>Rhabditomorpha</taxon>
        <taxon>Rhabditoidea</taxon>
        <taxon>Rhabditidae</taxon>
        <taxon>Peloderinae</taxon>
        <taxon>Caenorhabditis</taxon>
    </lineage>
</organism>
<keyword evidence="1" id="KW-0812">Transmembrane</keyword>
<accession>O16874</accession>
<dbReference type="OrthoDB" id="10006218at2759"/>
<dbReference type="GO" id="GO:0008168">
    <property type="term" value="F:methyltransferase activity"/>
    <property type="evidence" value="ECO:0007669"/>
    <property type="project" value="UniProtKB-KW"/>
</dbReference>
<dbReference type="PaxDb" id="6239-C13A2.4.2"/>
<dbReference type="EMBL" id="BX284605">
    <property type="protein sequence ID" value="CCD63105.1"/>
    <property type="molecule type" value="Genomic_DNA"/>
</dbReference>
<evidence type="ECO:0000313" key="3">
    <source>
        <dbReference type="EMBL" id="CCD63105.1"/>
    </source>
</evidence>
<evidence type="ECO:0000256" key="1">
    <source>
        <dbReference type="SAM" id="Phobius"/>
    </source>
</evidence>
<dbReference type="PhylomeDB" id="O16874"/>
<sequence length="312" mass="36424">MRVSRRMLLNGLYLFSAFAIIYLYKWSAQSSKYKLPASTKLGWRDQQNSDSQIFQAFQDCFRPKLEPIKDNLHTFWFEFANATKDCNNLKEYDSLDIRAAPNKDEIKYVAFPKNNDEQLTMVTLGIGHDIQAELHLKAMYPKVQFHGADPGVVVNKDLYENKLGGSYYHYAVSGETGMQKSKVYTVRGFTLDATKHIQADYFFKNVLNKNRIDILWMDIEQNEYGILEQIHQNGKLDQVDVKICQINVEFHKDVFGESEVEMRQFRDFVYKVLDDKKYIILKPSFAKYKTIGFVRAFIVNIADNECTNLYIK</sequence>
<dbReference type="UCSC" id="C13A2.4">
    <property type="organism name" value="c. elegans"/>
</dbReference>
<dbReference type="InterPro" id="IPR006342">
    <property type="entry name" value="FkbM_mtfrase"/>
</dbReference>